<dbReference type="InterPro" id="IPR008983">
    <property type="entry name" value="Tumour_necrosis_fac-like_dom"/>
</dbReference>
<dbReference type="SMART" id="SM00110">
    <property type="entry name" value="C1Q"/>
    <property type="match status" value="1"/>
</dbReference>
<keyword evidence="2" id="KW-0964">Secreted</keyword>
<dbReference type="AlphaFoldDB" id="A0A2T7NMG2"/>
<protein>
    <recommendedName>
        <fullName evidence="5">C1q domain-containing protein</fullName>
    </recommendedName>
</protein>
<evidence type="ECO:0000259" key="5">
    <source>
        <dbReference type="PROSITE" id="PS50871"/>
    </source>
</evidence>
<dbReference type="PRINTS" id="PR00007">
    <property type="entry name" value="COMPLEMNTC1Q"/>
</dbReference>
<proteinExistence type="predicted"/>
<dbReference type="PANTHER" id="PTHR22923:SF116">
    <property type="entry name" value="C1Q DOMAIN-CONTAINING PROTEIN"/>
    <property type="match status" value="1"/>
</dbReference>
<reference evidence="6 7" key="1">
    <citation type="submission" date="2018-04" db="EMBL/GenBank/DDBJ databases">
        <title>The genome of golden apple snail Pomacea canaliculata provides insight into stress tolerance and invasive adaptation.</title>
        <authorList>
            <person name="Liu C."/>
            <person name="Liu B."/>
            <person name="Ren Y."/>
            <person name="Zhang Y."/>
            <person name="Wang H."/>
            <person name="Li S."/>
            <person name="Jiang F."/>
            <person name="Yin L."/>
            <person name="Zhang G."/>
            <person name="Qian W."/>
            <person name="Fan W."/>
        </authorList>
    </citation>
    <scope>NUCLEOTIDE SEQUENCE [LARGE SCALE GENOMIC DNA]</scope>
    <source>
        <strain evidence="6">SZHN2017</strain>
        <tissue evidence="6">Muscle</tissue>
    </source>
</reference>
<organism evidence="6 7">
    <name type="scientific">Pomacea canaliculata</name>
    <name type="common">Golden apple snail</name>
    <dbReference type="NCBI Taxonomy" id="400727"/>
    <lineage>
        <taxon>Eukaryota</taxon>
        <taxon>Metazoa</taxon>
        <taxon>Spiralia</taxon>
        <taxon>Lophotrochozoa</taxon>
        <taxon>Mollusca</taxon>
        <taxon>Gastropoda</taxon>
        <taxon>Caenogastropoda</taxon>
        <taxon>Architaenioglossa</taxon>
        <taxon>Ampullarioidea</taxon>
        <taxon>Ampullariidae</taxon>
        <taxon>Pomacea</taxon>
    </lineage>
</organism>
<dbReference type="PANTHER" id="PTHR22923">
    <property type="entry name" value="CEREBELLIN-RELATED"/>
    <property type="match status" value="1"/>
</dbReference>
<dbReference type="PROSITE" id="PS50871">
    <property type="entry name" value="C1Q"/>
    <property type="match status" value="1"/>
</dbReference>
<evidence type="ECO:0000256" key="4">
    <source>
        <dbReference type="SAM" id="SignalP"/>
    </source>
</evidence>
<evidence type="ECO:0000256" key="1">
    <source>
        <dbReference type="ARBA" id="ARBA00004613"/>
    </source>
</evidence>
<accession>A0A2T7NMG2</accession>
<feature type="domain" description="C1q" evidence="5">
    <location>
        <begin position="72"/>
        <end position="209"/>
    </location>
</feature>
<sequence>MSCSSRRRVVSGTSTALLCFILMMLGGGGGIVDGLQQPAVEEISLDQQAVGIGGLQTQVIALQREVNKLKARAAKAVSFTVYSSKPTMTAINQGIFVFDMVVSNIANGYDALTGVFTAPYSGTYLFVLNIMVDNNNKYIQVAIDKSGTLLALTHADSINDPWDKGMCHVTAHLNSGDRVYVRHNAGLPELFGERWSSFSGILALHATGEINTPSKAASRKMDSDYRRELGTMRWKVLLCFFLTFVGDGLVDGLQKRSDDVNPLQQVVQQQSLIIQQQAAKLTALQNAFNELRVELITELRARAEKAGE</sequence>
<gene>
    <name evidence="6" type="ORF">C0Q70_18177</name>
</gene>
<evidence type="ECO:0000313" key="7">
    <source>
        <dbReference type="Proteomes" id="UP000245119"/>
    </source>
</evidence>
<dbReference type="Gene3D" id="2.60.120.40">
    <property type="match status" value="1"/>
</dbReference>
<evidence type="ECO:0000313" key="6">
    <source>
        <dbReference type="EMBL" id="PVD22367.1"/>
    </source>
</evidence>
<dbReference type="InterPro" id="IPR050822">
    <property type="entry name" value="Cerebellin_Synaptic_Org"/>
</dbReference>
<dbReference type="GO" id="GO:0005576">
    <property type="term" value="C:extracellular region"/>
    <property type="evidence" value="ECO:0007669"/>
    <property type="project" value="UniProtKB-SubCell"/>
</dbReference>
<dbReference type="SUPFAM" id="SSF49842">
    <property type="entry name" value="TNF-like"/>
    <property type="match status" value="1"/>
</dbReference>
<dbReference type="OrthoDB" id="10000320at2759"/>
<comment type="subcellular location">
    <subcellularLocation>
        <location evidence="1">Secreted</location>
    </subcellularLocation>
</comment>
<dbReference type="Proteomes" id="UP000245119">
    <property type="component" value="Linkage Group LG11"/>
</dbReference>
<evidence type="ECO:0000256" key="2">
    <source>
        <dbReference type="ARBA" id="ARBA00022525"/>
    </source>
</evidence>
<evidence type="ECO:0000256" key="3">
    <source>
        <dbReference type="ARBA" id="ARBA00022729"/>
    </source>
</evidence>
<comment type="caution">
    <text evidence="6">The sequence shown here is derived from an EMBL/GenBank/DDBJ whole genome shotgun (WGS) entry which is preliminary data.</text>
</comment>
<dbReference type="InterPro" id="IPR001073">
    <property type="entry name" value="C1q_dom"/>
</dbReference>
<dbReference type="Pfam" id="PF00386">
    <property type="entry name" value="C1q"/>
    <property type="match status" value="1"/>
</dbReference>
<feature type="chain" id="PRO_5015568416" description="C1q domain-containing protein" evidence="4">
    <location>
        <begin position="31"/>
        <end position="308"/>
    </location>
</feature>
<dbReference type="EMBL" id="PZQS01000011">
    <property type="protein sequence ID" value="PVD22367.1"/>
    <property type="molecule type" value="Genomic_DNA"/>
</dbReference>
<keyword evidence="7" id="KW-1185">Reference proteome</keyword>
<feature type="signal peptide" evidence="4">
    <location>
        <begin position="1"/>
        <end position="30"/>
    </location>
</feature>
<name>A0A2T7NMG2_POMCA</name>
<keyword evidence="3 4" id="KW-0732">Signal</keyword>